<dbReference type="Gene3D" id="1.20.1600.10">
    <property type="entry name" value="Outer membrane efflux proteins (OEP)"/>
    <property type="match status" value="1"/>
</dbReference>
<evidence type="ECO:0000256" key="1">
    <source>
        <dbReference type="ARBA" id="ARBA00004442"/>
    </source>
</evidence>
<dbReference type="EMBL" id="FOUT01000003">
    <property type="protein sequence ID" value="SFM90275.1"/>
    <property type="molecule type" value="Genomic_DNA"/>
</dbReference>
<dbReference type="PANTHER" id="PTHR30026:SF20">
    <property type="entry name" value="OUTER MEMBRANE PROTEIN TOLC"/>
    <property type="match status" value="1"/>
</dbReference>
<protein>
    <submittedName>
        <fullName evidence="10">Outer membrane protein TolC</fullName>
    </submittedName>
</protein>
<keyword evidence="7" id="KW-0998">Cell outer membrane</keyword>
<name>A0A1I4UMX7_9FLAO</name>
<organism evidence="10 11">
    <name type="scientific">Flavobacterium succinicans</name>
    <dbReference type="NCBI Taxonomy" id="29536"/>
    <lineage>
        <taxon>Bacteria</taxon>
        <taxon>Pseudomonadati</taxon>
        <taxon>Bacteroidota</taxon>
        <taxon>Flavobacteriia</taxon>
        <taxon>Flavobacteriales</taxon>
        <taxon>Flavobacteriaceae</taxon>
        <taxon>Flavobacterium</taxon>
    </lineage>
</organism>
<dbReference type="InterPro" id="IPR051906">
    <property type="entry name" value="TolC-like"/>
</dbReference>
<dbReference type="Pfam" id="PF02321">
    <property type="entry name" value="OEP"/>
    <property type="match status" value="2"/>
</dbReference>
<evidence type="ECO:0000256" key="3">
    <source>
        <dbReference type="ARBA" id="ARBA00022448"/>
    </source>
</evidence>
<evidence type="ECO:0000313" key="11">
    <source>
        <dbReference type="Proteomes" id="UP000182961"/>
    </source>
</evidence>
<keyword evidence="5" id="KW-0812">Transmembrane</keyword>
<evidence type="ECO:0000256" key="2">
    <source>
        <dbReference type="ARBA" id="ARBA00007613"/>
    </source>
</evidence>
<evidence type="ECO:0000256" key="9">
    <source>
        <dbReference type="SAM" id="SignalP"/>
    </source>
</evidence>
<evidence type="ECO:0000256" key="7">
    <source>
        <dbReference type="ARBA" id="ARBA00023237"/>
    </source>
</evidence>
<feature type="coiled-coil region" evidence="8">
    <location>
        <begin position="155"/>
        <end position="213"/>
    </location>
</feature>
<keyword evidence="4" id="KW-1134">Transmembrane beta strand</keyword>
<accession>A0A1I4UMX7</accession>
<dbReference type="eggNOG" id="COG1538">
    <property type="taxonomic scope" value="Bacteria"/>
</dbReference>
<evidence type="ECO:0000256" key="6">
    <source>
        <dbReference type="ARBA" id="ARBA00023136"/>
    </source>
</evidence>
<sequence length="443" mass="49415">MKISPLFVFGILCWGTSTANAQEKTPLKLEDAVQLAWTKSNDISLASSKVATKKYELQASKNNQYPDLKLSGQYQRLTNATIDLVPNSASGALPTGGPVDRLMLGQLTASVPVFAGFKIQNNIDLHDNLYQAETARAFQSKEEIALKVVNYYASLYKAQKTIEILKENQKRAKQRVVDFIDLEKNGIIPRNDLLKAQLQVSKIQLAIDEATNNWNIVNFYLVNLLKLDSATQIEIIEKDFANFQMTNIPVDEQPALQNRKDLEALRLQGKASESYIKIARSAYFPTIAILGGYTALDLHNVVSVQNAMNIGVGISYDFTSLLKNEALVKVAESKASEVHNTEALLTDYIKVQVQKAIEDYQLAIKQDVVYAEAIDQASENYRIVKDKYDNGLSNTNDLLEADVDQLTAKINKALSKANIIQKYYELLSVTGQLSQTFNPSNYK</sequence>
<dbReference type="RefSeq" id="WP_024980937.1">
    <property type="nucleotide sequence ID" value="NZ_CBCRUM010000002.1"/>
</dbReference>
<evidence type="ECO:0000256" key="4">
    <source>
        <dbReference type="ARBA" id="ARBA00022452"/>
    </source>
</evidence>
<dbReference type="SUPFAM" id="SSF56954">
    <property type="entry name" value="Outer membrane efflux proteins (OEP)"/>
    <property type="match status" value="1"/>
</dbReference>
<keyword evidence="3" id="KW-0813">Transport</keyword>
<keyword evidence="8" id="KW-0175">Coiled coil</keyword>
<keyword evidence="9" id="KW-0732">Signal</keyword>
<dbReference type="Proteomes" id="UP000182961">
    <property type="component" value="Unassembled WGS sequence"/>
</dbReference>
<dbReference type="PANTHER" id="PTHR30026">
    <property type="entry name" value="OUTER MEMBRANE PROTEIN TOLC"/>
    <property type="match status" value="1"/>
</dbReference>
<reference evidence="11" key="1">
    <citation type="submission" date="2016-10" db="EMBL/GenBank/DDBJ databases">
        <authorList>
            <person name="Varghese N."/>
            <person name="Submissions S."/>
        </authorList>
    </citation>
    <scope>NUCLEOTIDE SEQUENCE [LARGE SCALE GENOMIC DNA]</scope>
    <source>
        <strain evidence="11">DSM 4002</strain>
    </source>
</reference>
<keyword evidence="6" id="KW-0472">Membrane</keyword>
<dbReference type="AlphaFoldDB" id="A0A1I4UMX7"/>
<dbReference type="GO" id="GO:1990281">
    <property type="term" value="C:efflux pump complex"/>
    <property type="evidence" value="ECO:0007669"/>
    <property type="project" value="TreeGrafter"/>
</dbReference>
<feature type="signal peptide" evidence="9">
    <location>
        <begin position="1"/>
        <end position="21"/>
    </location>
</feature>
<dbReference type="GO" id="GO:0015288">
    <property type="term" value="F:porin activity"/>
    <property type="evidence" value="ECO:0007669"/>
    <property type="project" value="TreeGrafter"/>
</dbReference>
<dbReference type="GO" id="GO:0009279">
    <property type="term" value="C:cell outer membrane"/>
    <property type="evidence" value="ECO:0007669"/>
    <property type="project" value="UniProtKB-SubCell"/>
</dbReference>
<evidence type="ECO:0000313" key="10">
    <source>
        <dbReference type="EMBL" id="SFM90275.1"/>
    </source>
</evidence>
<proteinExistence type="inferred from homology"/>
<comment type="subcellular location">
    <subcellularLocation>
        <location evidence="1">Cell outer membrane</location>
    </subcellularLocation>
</comment>
<dbReference type="InterPro" id="IPR003423">
    <property type="entry name" value="OMP_efflux"/>
</dbReference>
<dbReference type="GO" id="GO:0015562">
    <property type="term" value="F:efflux transmembrane transporter activity"/>
    <property type="evidence" value="ECO:0007669"/>
    <property type="project" value="InterPro"/>
</dbReference>
<comment type="similarity">
    <text evidence="2">Belongs to the outer membrane factor (OMF) (TC 1.B.17) family.</text>
</comment>
<keyword evidence="11" id="KW-1185">Reference proteome</keyword>
<evidence type="ECO:0000256" key="5">
    <source>
        <dbReference type="ARBA" id="ARBA00022692"/>
    </source>
</evidence>
<feature type="chain" id="PRO_5010307873" evidence="9">
    <location>
        <begin position="22"/>
        <end position="443"/>
    </location>
</feature>
<evidence type="ECO:0000256" key="8">
    <source>
        <dbReference type="SAM" id="Coils"/>
    </source>
</evidence>
<gene>
    <name evidence="10" type="ORF">SAMN05444143_103240</name>
</gene>